<dbReference type="InterPro" id="IPR023299">
    <property type="entry name" value="ATPase_P-typ_cyto_dom_N"/>
</dbReference>
<dbReference type="Pfam" id="PF00122">
    <property type="entry name" value="E1-E2_ATPase"/>
    <property type="match status" value="1"/>
</dbReference>
<feature type="transmembrane region" description="Helical" evidence="8">
    <location>
        <begin position="652"/>
        <end position="672"/>
    </location>
</feature>
<evidence type="ECO:0000313" key="10">
    <source>
        <dbReference type="EMBL" id="EQA46463.1"/>
    </source>
</evidence>
<dbReference type="PROSITE" id="PS00154">
    <property type="entry name" value="ATPASE_E1_E2"/>
    <property type="match status" value="1"/>
</dbReference>
<feature type="transmembrane region" description="Helical" evidence="8">
    <location>
        <begin position="237"/>
        <end position="256"/>
    </location>
</feature>
<comment type="caution">
    <text evidence="10">The sequence shown here is derived from an EMBL/GenBank/DDBJ whole genome shotgun (WGS) entry which is preliminary data.</text>
</comment>
<dbReference type="SFLD" id="SFLDG00002">
    <property type="entry name" value="C1.7:_P-type_atpase_like"/>
    <property type="match status" value="1"/>
</dbReference>
<dbReference type="SUPFAM" id="SSF81660">
    <property type="entry name" value="Metal cation-transporting ATPase, ATP-binding domain N"/>
    <property type="match status" value="1"/>
</dbReference>
<dbReference type="InterPro" id="IPR036412">
    <property type="entry name" value="HAD-like_sf"/>
</dbReference>
<protein>
    <submittedName>
        <fullName evidence="10">Calcium-translocating P-type ATPase, PMCA-type</fullName>
    </submittedName>
</protein>
<dbReference type="NCBIfam" id="TIGR01494">
    <property type="entry name" value="ATPase_P-type"/>
    <property type="match status" value="3"/>
</dbReference>
<proteinExistence type="predicted"/>
<keyword evidence="4" id="KW-0067">ATP-binding</keyword>
<keyword evidence="6 8" id="KW-1133">Transmembrane helix</keyword>
<dbReference type="EMBL" id="AHMO02000007">
    <property type="protein sequence ID" value="EQA46463.1"/>
    <property type="molecule type" value="Genomic_DNA"/>
</dbReference>
<evidence type="ECO:0000256" key="5">
    <source>
        <dbReference type="ARBA" id="ARBA00022967"/>
    </source>
</evidence>
<dbReference type="InterPro" id="IPR008250">
    <property type="entry name" value="ATPase_P-typ_transduc_dom_A_sf"/>
</dbReference>
<evidence type="ECO:0000256" key="4">
    <source>
        <dbReference type="ARBA" id="ARBA00022840"/>
    </source>
</evidence>
<dbReference type="InterPro" id="IPR023214">
    <property type="entry name" value="HAD_sf"/>
</dbReference>
<comment type="subcellular location">
    <subcellularLocation>
        <location evidence="1">Membrane</location>
        <topology evidence="1">Multi-pass membrane protein</topology>
    </subcellularLocation>
</comment>
<feature type="transmembrane region" description="Helical" evidence="8">
    <location>
        <begin position="69"/>
        <end position="85"/>
    </location>
</feature>
<dbReference type="PRINTS" id="PR00120">
    <property type="entry name" value="HATPASE"/>
</dbReference>
<feature type="transmembrane region" description="Helical" evidence="8">
    <location>
        <begin position="719"/>
        <end position="746"/>
    </location>
</feature>
<dbReference type="Gene3D" id="3.40.1110.10">
    <property type="entry name" value="Calcium-transporting ATPase, cytoplasmic domain N"/>
    <property type="match status" value="1"/>
</dbReference>
<dbReference type="InterPro" id="IPR023298">
    <property type="entry name" value="ATPase_P-typ_TM_dom_sf"/>
</dbReference>
<dbReference type="Gene3D" id="2.70.150.10">
    <property type="entry name" value="Calcium-transporting ATPase, cytoplasmic transduction domain A"/>
    <property type="match status" value="1"/>
</dbReference>
<dbReference type="SUPFAM" id="SSF81665">
    <property type="entry name" value="Calcium ATPase, transmembrane domain M"/>
    <property type="match status" value="1"/>
</dbReference>
<dbReference type="InterPro" id="IPR044492">
    <property type="entry name" value="P_typ_ATPase_HD_dom"/>
</dbReference>
<evidence type="ECO:0000256" key="8">
    <source>
        <dbReference type="SAM" id="Phobius"/>
    </source>
</evidence>
<feature type="transmembrane region" description="Helical" evidence="8">
    <location>
        <begin position="41"/>
        <end position="63"/>
    </location>
</feature>
<dbReference type="STRING" id="1049789.LEP1GSC050_0334"/>
<keyword evidence="3" id="KW-0547">Nucleotide-binding</keyword>
<keyword evidence="5" id="KW-1278">Translocase</keyword>
<evidence type="ECO:0000259" key="9">
    <source>
        <dbReference type="SMART" id="SM00831"/>
    </source>
</evidence>
<dbReference type="RefSeq" id="WP_010568410.1">
    <property type="nucleotide sequence ID" value="NZ_AHMO02000007.1"/>
</dbReference>
<dbReference type="InterPro" id="IPR018303">
    <property type="entry name" value="ATPase_P-typ_P_site"/>
</dbReference>
<dbReference type="SMART" id="SM00831">
    <property type="entry name" value="Cation_ATPase_N"/>
    <property type="match status" value="1"/>
</dbReference>
<reference evidence="10" key="1">
    <citation type="submission" date="2013-05" db="EMBL/GenBank/DDBJ databases">
        <authorList>
            <person name="Harkins D.M."/>
            <person name="Durkin A.S."/>
            <person name="Brinkac L.M."/>
            <person name="Haft D.H."/>
            <person name="Selengut J.D."/>
            <person name="Sanka R."/>
            <person name="DePew J."/>
            <person name="Purushe J."/>
            <person name="Hartskeerl R.A."/>
            <person name="Ahmed A."/>
            <person name="van der Linden H."/>
            <person name="Goris M.G.A."/>
            <person name="Vinetz J.M."/>
            <person name="Sutton G.G."/>
            <person name="Nierman W.C."/>
            <person name="Fouts D.E."/>
        </authorList>
    </citation>
    <scope>NUCLEOTIDE SEQUENCE [LARGE SCALE GENOMIC DNA]</scope>
    <source>
        <strain evidence="10">5399</strain>
    </source>
</reference>
<accession>T0GM75</accession>
<keyword evidence="2 8" id="KW-0812">Transmembrane</keyword>
<organism evidence="10 11">
    <name type="scientific">Leptospira broomii serovar Hurstbridge str. 5399</name>
    <dbReference type="NCBI Taxonomy" id="1049789"/>
    <lineage>
        <taxon>Bacteria</taxon>
        <taxon>Pseudomonadati</taxon>
        <taxon>Spirochaetota</taxon>
        <taxon>Spirochaetia</taxon>
        <taxon>Leptospirales</taxon>
        <taxon>Leptospiraceae</taxon>
        <taxon>Leptospira</taxon>
    </lineage>
</organism>
<evidence type="ECO:0000256" key="7">
    <source>
        <dbReference type="ARBA" id="ARBA00023136"/>
    </source>
</evidence>
<dbReference type="InterPro" id="IPR001757">
    <property type="entry name" value="P_typ_ATPase"/>
</dbReference>
<keyword evidence="7 8" id="KW-0472">Membrane</keyword>
<evidence type="ECO:0000256" key="6">
    <source>
        <dbReference type="ARBA" id="ARBA00022989"/>
    </source>
</evidence>
<dbReference type="PANTHER" id="PTHR42861">
    <property type="entry name" value="CALCIUM-TRANSPORTING ATPASE"/>
    <property type="match status" value="1"/>
</dbReference>
<dbReference type="Gene3D" id="1.20.1110.10">
    <property type="entry name" value="Calcium-transporting ATPase, transmembrane domain"/>
    <property type="match status" value="1"/>
</dbReference>
<dbReference type="InterPro" id="IPR059000">
    <property type="entry name" value="ATPase_P-type_domA"/>
</dbReference>
<dbReference type="SUPFAM" id="SSF56784">
    <property type="entry name" value="HAD-like"/>
    <property type="match status" value="1"/>
</dbReference>
<evidence type="ECO:0000313" key="11">
    <source>
        <dbReference type="Proteomes" id="UP000015454"/>
    </source>
</evidence>
<dbReference type="PRINTS" id="PR00119">
    <property type="entry name" value="CATATPASE"/>
</dbReference>
<evidence type="ECO:0000256" key="3">
    <source>
        <dbReference type="ARBA" id="ARBA00022741"/>
    </source>
</evidence>
<sequence length="865" mass="94407">MSIADIGKLAGLNSNDARKLLSEIGPNELPKSESSSLLRTILSVLEEPMIFLLLTCGGLYILLGKPEEAIALCIAVIAVICITIFQKNKTETALNALRDFSIPTAIVIRDSIKSSISAKEIVPGDLVFIREGERIPADGFLVQDINLQIDESLISGEAVPVIKRSLINKAAIDSDVLVGNSTRSVYASCLVVAGEGIFTVTTTGPSTLVGKIGQALGKIKTLDTPLQKQAKKLTLRITIFAAVFFCLIVAGLGVRTGNWLEAFLAGLTFSMAILPEEIPIILTIYLSLGAWRISKVKVLTRTLGAIETLGAATVICVDKTGTLTENKMEVRKLFVPNSWGGAYLDCNSNMTMVPEDFHSILEFSLLASKQDPFDPMEKGIRNLGISTLTGTEHLHTNWDLEKEYPLSDKLAALSYAWKRANDRDLVIGTKGAPEAIFDLCHLDVKAVADYSEIVERLSREGLRILGVAKANISPEKLPPQQHDFIFEFLGLVCLEDPIRREVPEAISKCIGAGIKVVMITGDHLGTAKSIAKKAGIPFVDSALTGADLNALNDEALSKRIEDVGVFSRITPDQKLRIVQAFQSNGEIVAMTGDGVNDATALKAAHIGISMGKRGTAVAREASDIVLLDDSFSSLVDAISLGRRIYDNIRKGIIYVLSVHVPIVGMSLLPAIFDIPLFLFPAHVLFLELIIDPACSLIFEGEEGEKNRMNRPPRPSKDSIIDLKTATASIIRGLVSLSAVLFVYFYARYKGLNQEESRTLGFICIVSGNVFLILTNLSWTEPFYRRAKSISPVFYYLLLFTLIFMISTIKVEFLTRLFGFAQVKFQDALLVTITGILSVLWWEILKGKPDSLKIAKSTILPSKNVF</sequence>
<feature type="transmembrane region" description="Helical" evidence="8">
    <location>
        <begin position="827"/>
        <end position="844"/>
    </location>
</feature>
<keyword evidence="11" id="KW-1185">Reference proteome</keyword>
<dbReference type="InterPro" id="IPR004014">
    <property type="entry name" value="ATPase_P-typ_cation-transptr_N"/>
</dbReference>
<gene>
    <name evidence="10" type="ORF">LEP1GSC050_0334</name>
</gene>
<feature type="transmembrane region" description="Helical" evidence="8">
    <location>
        <begin position="262"/>
        <end position="288"/>
    </location>
</feature>
<dbReference type="GO" id="GO:0016887">
    <property type="term" value="F:ATP hydrolysis activity"/>
    <property type="evidence" value="ECO:0007669"/>
    <property type="project" value="InterPro"/>
</dbReference>
<dbReference type="SFLD" id="SFLDS00003">
    <property type="entry name" value="Haloacid_Dehalogenase"/>
    <property type="match status" value="1"/>
</dbReference>
<dbReference type="GO" id="GO:0016020">
    <property type="term" value="C:membrane"/>
    <property type="evidence" value="ECO:0007669"/>
    <property type="project" value="UniProtKB-SubCell"/>
</dbReference>
<dbReference type="SUPFAM" id="SSF81653">
    <property type="entry name" value="Calcium ATPase, transduction domain A"/>
    <property type="match status" value="1"/>
</dbReference>
<feature type="transmembrane region" description="Helical" evidence="8">
    <location>
        <begin position="788"/>
        <end position="807"/>
    </location>
</feature>
<dbReference type="OrthoDB" id="9760364at2"/>
<dbReference type="SFLD" id="SFLDF00027">
    <property type="entry name" value="p-type_atpase"/>
    <property type="match status" value="1"/>
</dbReference>
<evidence type="ECO:0000256" key="1">
    <source>
        <dbReference type="ARBA" id="ARBA00004141"/>
    </source>
</evidence>
<dbReference type="Gene3D" id="3.40.50.1000">
    <property type="entry name" value="HAD superfamily/HAD-like"/>
    <property type="match status" value="1"/>
</dbReference>
<dbReference type="InterPro" id="IPR006068">
    <property type="entry name" value="ATPase_P-typ_cation-transptr_C"/>
</dbReference>
<dbReference type="GO" id="GO:0005524">
    <property type="term" value="F:ATP binding"/>
    <property type="evidence" value="ECO:0007669"/>
    <property type="project" value="UniProtKB-KW"/>
</dbReference>
<dbReference type="Pfam" id="PF00689">
    <property type="entry name" value="Cation_ATPase_C"/>
    <property type="match status" value="1"/>
</dbReference>
<dbReference type="Pfam" id="PF00702">
    <property type="entry name" value="Hydrolase"/>
    <property type="match status" value="1"/>
</dbReference>
<dbReference type="AlphaFoldDB" id="T0GM75"/>
<feature type="transmembrane region" description="Helical" evidence="8">
    <location>
        <begin position="758"/>
        <end position="776"/>
    </location>
</feature>
<dbReference type="Pfam" id="PF00690">
    <property type="entry name" value="Cation_ATPase_N"/>
    <property type="match status" value="1"/>
</dbReference>
<evidence type="ECO:0000256" key="2">
    <source>
        <dbReference type="ARBA" id="ARBA00022692"/>
    </source>
</evidence>
<name>T0GM75_9LEPT</name>
<feature type="domain" description="Cation-transporting P-type ATPase N-terminal" evidence="9">
    <location>
        <begin position="1"/>
        <end position="65"/>
    </location>
</feature>
<dbReference type="Proteomes" id="UP000015454">
    <property type="component" value="Unassembled WGS sequence"/>
</dbReference>